<keyword evidence="3" id="KW-0614">Plasmid</keyword>
<dbReference type="InterPro" id="IPR005114">
    <property type="entry name" value="Helicase_assoc"/>
</dbReference>
<dbReference type="Gene3D" id="6.10.140.530">
    <property type="match status" value="1"/>
</dbReference>
<organism evidence="3 4">
    <name type="scientific">Streptomyces glaucescens</name>
    <dbReference type="NCBI Taxonomy" id="1907"/>
    <lineage>
        <taxon>Bacteria</taxon>
        <taxon>Bacillati</taxon>
        <taxon>Actinomycetota</taxon>
        <taxon>Actinomycetes</taxon>
        <taxon>Kitasatosporales</taxon>
        <taxon>Streptomycetaceae</taxon>
        <taxon>Streptomyces</taxon>
    </lineage>
</organism>
<feature type="compositionally biased region" description="Low complexity" evidence="1">
    <location>
        <begin position="291"/>
        <end position="303"/>
    </location>
</feature>
<feature type="domain" description="Helicase-associated" evidence="2">
    <location>
        <begin position="105"/>
        <end position="168"/>
    </location>
</feature>
<accession>A0A089ZA02</accession>
<dbReference type="PANTHER" id="PTHR33418">
    <property type="entry name" value="HELICASE-ASSOCIATED"/>
    <property type="match status" value="1"/>
</dbReference>
<evidence type="ECO:0000259" key="2">
    <source>
        <dbReference type="Pfam" id="PF03457"/>
    </source>
</evidence>
<geneLocation type="plasmid" evidence="3 4">
    <name>pSglau1</name>
</geneLocation>
<feature type="region of interest" description="Disordered" evidence="1">
    <location>
        <begin position="280"/>
        <end position="314"/>
    </location>
</feature>
<proteinExistence type="predicted"/>
<protein>
    <submittedName>
        <fullName evidence="3">Helicase</fullName>
    </submittedName>
</protein>
<keyword evidence="4" id="KW-1185">Reference proteome</keyword>
<evidence type="ECO:0000256" key="1">
    <source>
        <dbReference type="SAM" id="MobiDB-lite"/>
    </source>
</evidence>
<feature type="domain" description="Helicase-associated" evidence="2">
    <location>
        <begin position="199"/>
        <end position="269"/>
    </location>
</feature>
<keyword evidence="3" id="KW-0067">ATP-binding</keyword>
<evidence type="ECO:0000313" key="3">
    <source>
        <dbReference type="EMBL" id="AIS02566.1"/>
    </source>
</evidence>
<reference evidence="4" key="1">
    <citation type="journal article" date="2015" name="J. Biotechnol.">
        <title>Complete genome sequence of the actinobacterium Streptomyces glaucescens GLA.O (DSM 40922) consisting of a linear chromosome and one linear plasmid.</title>
        <authorList>
            <person name="Ortseifen V."/>
            <person name="Winkler A."/>
            <person name="Albersmeier A."/>
            <person name="Wendler S."/>
            <person name="Puhler A."/>
            <person name="Kalinowski J."/>
            <person name="Ruckert C."/>
        </authorList>
    </citation>
    <scope>NUCLEOTIDE SEQUENCE [LARGE SCALE GENOMIC DNA]</scope>
    <source>
        <strain evidence="4">DSM 40922 / GLA O</strain>
        <plasmid evidence="4">pSglau1</plasmid>
    </source>
</reference>
<dbReference type="AlphaFoldDB" id="A0A089ZA02"/>
<feature type="domain" description="Helicase-associated" evidence="2">
    <location>
        <begin position="27"/>
        <end position="97"/>
    </location>
</feature>
<evidence type="ECO:0000313" key="4">
    <source>
        <dbReference type="Proteomes" id="UP000029482"/>
    </source>
</evidence>
<keyword evidence="3" id="KW-0347">Helicase</keyword>
<keyword evidence="3" id="KW-0547">Nucleotide-binding</keyword>
<dbReference type="Proteomes" id="UP000029482">
    <property type="component" value="Plasmid pSglau1"/>
</dbReference>
<gene>
    <name evidence="3" type="primary">ttrA1</name>
    <name evidence="3" type="ORF">SGLAU_33190</name>
</gene>
<dbReference type="eggNOG" id="COG1061">
    <property type="taxonomic scope" value="Bacteria"/>
</dbReference>
<sequence length="341" mass="37041">MRAGELEPRRKELLDAPEAGMVWEPGEETWETKLAALRSYRRATGHLAPRQDALWDDPASGGPVPIGQHIANLRRKGGLGKAPERAAERAKQLAAIDPDWNCPWPLDWQRHHRVLADLVDADGSLPDIAPGVLMDGDDIGRWLERQKQPANWAQLSTEQQERLSKLGVQPFEAPSPAPAGLTPALAALKGARKAGGKAEAAFQRGLAALTQWVEKEGQRPVPRSTVVEITVDGEAEPVTVKLGVWLSNTKSRRDKLTAEQLAALAALGMEWAGAVSAAEAVPQPPAPRSPAPRSAAPRSAAPAKRPVRKHHEECDTELYEGGTCTCDLIERYGPNTERDDY</sequence>
<dbReference type="HOGENOM" id="CLU_068885_0_0_11"/>
<name>A0A089ZA02_STRGA</name>
<dbReference type="KEGG" id="sgu:SGLAU_33190"/>
<dbReference type="GO" id="GO:0004386">
    <property type="term" value="F:helicase activity"/>
    <property type="evidence" value="ECO:0007669"/>
    <property type="project" value="UniProtKB-KW"/>
</dbReference>
<dbReference type="EMBL" id="CP009439">
    <property type="protein sequence ID" value="AIS02566.1"/>
    <property type="molecule type" value="Genomic_DNA"/>
</dbReference>
<dbReference type="PANTHER" id="PTHR33418:SF1">
    <property type="entry name" value="HELICASE-ASSOCIATED DOMAIN-CONTAINING PROTEIN"/>
    <property type="match status" value="1"/>
</dbReference>
<dbReference type="Pfam" id="PF03457">
    <property type="entry name" value="HA"/>
    <property type="match status" value="3"/>
</dbReference>
<keyword evidence="3" id="KW-0378">Hydrolase</keyword>